<comment type="caution">
    <text evidence="1">The sequence shown here is derived from an EMBL/GenBank/DDBJ whole genome shotgun (WGS) entry which is preliminary data.</text>
</comment>
<dbReference type="InterPro" id="IPR006175">
    <property type="entry name" value="YjgF/YER057c/UK114"/>
</dbReference>
<evidence type="ECO:0000313" key="1">
    <source>
        <dbReference type="EMBL" id="KAK2592579.1"/>
    </source>
</evidence>
<proteinExistence type="predicted"/>
<reference evidence="1" key="1">
    <citation type="submission" date="2023-06" db="EMBL/GenBank/DDBJ databases">
        <title>Conoideocrella luteorostrata (Hypocreales: Clavicipitaceae), a potential biocontrol fungus for elongate hemlock scale in United States Christmas tree production areas.</title>
        <authorList>
            <person name="Barrett H."/>
            <person name="Lovett B."/>
            <person name="Macias A.M."/>
            <person name="Stajich J.E."/>
            <person name="Kasson M.T."/>
        </authorList>
    </citation>
    <scope>NUCLEOTIDE SEQUENCE</scope>
    <source>
        <strain evidence="1">ARSEF 14590</strain>
    </source>
</reference>
<dbReference type="GO" id="GO:0005739">
    <property type="term" value="C:mitochondrion"/>
    <property type="evidence" value="ECO:0007669"/>
    <property type="project" value="TreeGrafter"/>
</dbReference>
<evidence type="ECO:0000313" key="2">
    <source>
        <dbReference type="Proteomes" id="UP001251528"/>
    </source>
</evidence>
<dbReference type="AlphaFoldDB" id="A0AAJ0CJ42"/>
<organism evidence="1 2">
    <name type="scientific">Conoideocrella luteorostrata</name>
    <dbReference type="NCBI Taxonomy" id="1105319"/>
    <lineage>
        <taxon>Eukaryota</taxon>
        <taxon>Fungi</taxon>
        <taxon>Dikarya</taxon>
        <taxon>Ascomycota</taxon>
        <taxon>Pezizomycotina</taxon>
        <taxon>Sordariomycetes</taxon>
        <taxon>Hypocreomycetidae</taxon>
        <taxon>Hypocreales</taxon>
        <taxon>Clavicipitaceae</taxon>
        <taxon>Conoideocrella</taxon>
    </lineage>
</organism>
<protein>
    <submittedName>
        <fullName evidence="1">Uncharacterized protein</fullName>
    </submittedName>
</protein>
<keyword evidence="2" id="KW-1185">Reference proteome</keyword>
<gene>
    <name evidence="1" type="ORF">QQS21_009724</name>
</gene>
<dbReference type="EMBL" id="JASWJB010000258">
    <property type="protein sequence ID" value="KAK2592579.1"/>
    <property type="molecule type" value="Genomic_DNA"/>
</dbReference>
<dbReference type="PANTHER" id="PTHR11803">
    <property type="entry name" value="2-IMINOBUTANOATE/2-IMINOPROPANOATE DEAMINASE RIDA"/>
    <property type="match status" value="1"/>
</dbReference>
<name>A0AAJ0CJ42_9HYPO</name>
<dbReference type="Proteomes" id="UP001251528">
    <property type="component" value="Unassembled WGS sequence"/>
</dbReference>
<dbReference type="SUPFAM" id="SSF55298">
    <property type="entry name" value="YjgF-like"/>
    <property type="match status" value="1"/>
</dbReference>
<dbReference type="GO" id="GO:0019239">
    <property type="term" value="F:deaminase activity"/>
    <property type="evidence" value="ECO:0007669"/>
    <property type="project" value="TreeGrafter"/>
</dbReference>
<dbReference type="PANTHER" id="PTHR11803:SF39">
    <property type="entry name" value="2-IMINOBUTANOATE_2-IMINOPROPANOATE DEAMINASE"/>
    <property type="match status" value="1"/>
</dbReference>
<dbReference type="Pfam" id="PF01042">
    <property type="entry name" value="Ribonuc_L-PSP"/>
    <property type="match status" value="1"/>
</dbReference>
<accession>A0AAJ0CJ42</accession>
<dbReference type="Gene3D" id="3.30.1330.40">
    <property type="entry name" value="RutC-like"/>
    <property type="match status" value="1"/>
</dbReference>
<dbReference type="InterPro" id="IPR035959">
    <property type="entry name" value="RutC-like_sf"/>
</dbReference>
<sequence>MAAPVFHSYPGLGEWAKDKLHYSQAVKVDNLIKCSGQGGWDAKNQDVDFENLIPSDLLTEIDQAFANCDYNLRHAGGKGCSQVYKVVTYTTDMAGAHDRIVYNLRKWMPNNPPIWTELGVKELGLPTMRFEIDVEAHIST</sequence>
<dbReference type="GO" id="GO:0005829">
    <property type="term" value="C:cytosol"/>
    <property type="evidence" value="ECO:0007669"/>
    <property type="project" value="TreeGrafter"/>
</dbReference>